<evidence type="ECO:0000256" key="4">
    <source>
        <dbReference type="ARBA" id="ARBA00022898"/>
    </source>
</evidence>
<dbReference type="GO" id="GO:0003824">
    <property type="term" value="F:catalytic activity"/>
    <property type="evidence" value="ECO:0007669"/>
    <property type="project" value="UniProtKB-ARBA"/>
</dbReference>
<dbReference type="Pfam" id="PF00266">
    <property type="entry name" value="Aminotran_5"/>
    <property type="match status" value="1"/>
</dbReference>
<dbReference type="AlphaFoldDB" id="A0A8J8MLU1"/>
<proteinExistence type="inferred from homology"/>
<dbReference type="SUPFAM" id="SSF53383">
    <property type="entry name" value="PLP-dependent transferases"/>
    <property type="match status" value="1"/>
</dbReference>
<keyword evidence="4" id="KW-0663">Pyridoxal phosphate</keyword>
<evidence type="ECO:0000256" key="6">
    <source>
        <dbReference type="ARBA" id="ARBA00023014"/>
    </source>
</evidence>
<comment type="similarity">
    <text evidence="2">Belongs to the class-V pyridoxal-phosphate-dependent aminotransferase family. NifS/IscS subfamily.</text>
</comment>
<evidence type="ECO:0000256" key="2">
    <source>
        <dbReference type="ARBA" id="ARBA00006490"/>
    </source>
</evidence>
<keyword evidence="5" id="KW-0408">Iron</keyword>
<evidence type="ECO:0000259" key="8">
    <source>
        <dbReference type="Pfam" id="PF00266"/>
    </source>
</evidence>
<dbReference type="NCBIfam" id="NF002806">
    <property type="entry name" value="PRK02948.1"/>
    <property type="match status" value="1"/>
</dbReference>
<evidence type="ECO:0000256" key="1">
    <source>
        <dbReference type="ARBA" id="ARBA00001933"/>
    </source>
</evidence>
<dbReference type="GO" id="GO:0051536">
    <property type="term" value="F:iron-sulfur cluster binding"/>
    <property type="evidence" value="ECO:0007669"/>
    <property type="project" value="UniProtKB-KW"/>
</dbReference>
<dbReference type="PROSITE" id="PS00595">
    <property type="entry name" value="AA_TRANSFER_CLASS_5"/>
    <property type="match status" value="1"/>
</dbReference>
<keyword evidence="3" id="KW-0479">Metal-binding</keyword>
<reference evidence="9" key="1">
    <citation type="submission" date="2020-07" db="EMBL/GenBank/DDBJ databases">
        <title>Vallitalea pronyensis genome.</title>
        <authorList>
            <person name="Postec A."/>
        </authorList>
    </citation>
    <scope>NUCLEOTIDE SEQUENCE</scope>
    <source>
        <strain evidence="9">FatNI3</strain>
    </source>
</reference>
<dbReference type="Gene3D" id="3.90.1150.10">
    <property type="entry name" value="Aspartate Aminotransferase, domain 1"/>
    <property type="match status" value="1"/>
</dbReference>
<evidence type="ECO:0000313" key="9">
    <source>
        <dbReference type="EMBL" id="QUI23871.1"/>
    </source>
</evidence>
<dbReference type="InterPro" id="IPR016454">
    <property type="entry name" value="Cysteine_dSase"/>
</dbReference>
<comment type="cofactor">
    <cofactor evidence="1 7">
        <name>pyridoxal 5'-phosphate</name>
        <dbReference type="ChEBI" id="CHEBI:597326"/>
    </cofactor>
</comment>
<organism evidence="9 10">
    <name type="scientific">Vallitalea pronyensis</name>
    <dbReference type="NCBI Taxonomy" id="1348613"/>
    <lineage>
        <taxon>Bacteria</taxon>
        <taxon>Bacillati</taxon>
        <taxon>Bacillota</taxon>
        <taxon>Clostridia</taxon>
        <taxon>Lachnospirales</taxon>
        <taxon>Vallitaleaceae</taxon>
        <taxon>Vallitalea</taxon>
    </lineage>
</organism>
<dbReference type="KEGG" id="vpy:HZI73_16920"/>
<dbReference type="InterPro" id="IPR020578">
    <property type="entry name" value="Aminotrans_V_PyrdxlP_BS"/>
</dbReference>
<evidence type="ECO:0000256" key="3">
    <source>
        <dbReference type="ARBA" id="ARBA00022723"/>
    </source>
</evidence>
<feature type="domain" description="Aminotransferase class V" evidence="8">
    <location>
        <begin position="3"/>
        <end position="366"/>
    </location>
</feature>
<dbReference type="GO" id="GO:0046872">
    <property type="term" value="F:metal ion binding"/>
    <property type="evidence" value="ECO:0007669"/>
    <property type="project" value="UniProtKB-KW"/>
</dbReference>
<dbReference type="PANTHER" id="PTHR11601">
    <property type="entry name" value="CYSTEINE DESULFURYLASE FAMILY MEMBER"/>
    <property type="match status" value="1"/>
</dbReference>
<dbReference type="RefSeq" id="WP_212694560.1">
    <property type="nucleotide sequence ID" value="NZ_CP058649.1"/>
</dbReference>
<protein>
    <submittedName>
        <fullName evidence="9">Cysteine desulfurase</fullName>
    </submittedName>
</protein>
<sequence>MEVYLDNGATTKTFDEVVEIMCNVLKEDYGNPSSLHQKGIDAENHIIKSKEIIAKILKVNDKEVYFTSGGTEANNLAILGIADAYKRSGKHIITTSLEHSSVKNTMLYLGDHEYALTILPVDQYGQVNLKVLQDTIREDTILVSMMYVNNELGTIIPVDKIGALIKNKNQETIFHVDAIQAFGKMVIYPKKWQIDLLSISGHKFHGPKGIGALYINDRIKINPISYGGNQQKGMRNGTENVPGIAAIGCAASMMYDQLEAHRTYLYELKSYLAKLLLEEIEGIQINGMPVLEGAPHILSVRIKGVRGEVLLHSLEEKNIYVSTGSACSSNKPSKTGPLQAIGLTNEEALSTVRFGLSVMNTKDELDICVKELKVMIPMLRKFVRH</sequence>
<dbReference type="InterPro" id="IPR015424">
    <property type="entry name" value="PyrdxlP-dep_Trfase"/>
</dbReference>
<dbReference type="EMBL" id="CP058649">
    <property type="protein sequence ID" value="QUI23871.1"/>
    <property type="molecule type" value="Genomic_DNA"/>
</dbReference>
<dbReference type="Gene3D" id="3.40.640.10">
    <property type="entry name" value="Type I PLP-dependent aspartate aminotransferase-like (Major domain)"/>
    <property type="match status" value="1"/>
</dbReference>
<accession>A0A8J8MLU1</accession>
<dbReference type="Gene3D" id="1.10.260.50">
    <property type="match status" value="1"/>
</dbReference>
<dbReference type="PANTHER" id="PTHR11601:SF50">
    <property type="entry name" value="CYSTEINE DESULFURASE ISCS 2-RELATED"/>
    <property type="match status" value="1"/>
</dbReference>
<dbReference type="InterPro" id="IPR015421">
    <property type="entry name" value="PyrdxlP-dep_Trfase_major"/>
</dbReference>
<dbReference type="InterPro" id="IPR000192">
    <property type="entry name" value="Aminotrans_V_dom"/>
</dbReference>
<dbReference type="PIRSF" id="PIRSF005572">
    <property type="entry name" value="NifS"/>
    <property type="match status" value="1"/>
</dbReference>
<dbReference type="Proteomes" id="UP000683246">
    <property type="component" value="Chromosome"/>
</dbReference>
<gene>
    <name evidence="9" type="ORF">HZI73_16920</name>
</gene>
<name>A0A8J8MLU1_9FIRM</name>
<keyword evidence="6" id="KW-0411">Iron-sulfur</keyword>
<evidence type="ECO:0000256" key="5">
    <source>
        <dbReference type="ARBA" id="ARBA00023004"/>
    </source>
</evidence>
<keyword evidence="10" id="KW-1185">Reference proteome</keyword>
<dbReference type="InterPro" id="IPR015422">
    <property type="entry name" value="PyrdxlP-dep_Trfase_small"/>
</dbReference>
<evidence type="ECO:0000313" key="10">
    <source>
        <dbReference type="Proteomes" id="UP000683246"/>
    </source>
</evidence>
<evidence type="ECO:0000256" key="7">
    <source>
        <dbReference type="RuleBase" id="RU004504"/>
    </source>
</evidence>